<dbReference type="NCBIfam" id="NF047703">
    <property type="entry name" value="slr1658_superfam"/>
    <property type="match status" value="1"/>
</dbReference>
<dbReference type="GO" id="GO:0005524">
    <property type="term" value="F:ATP binding"/>
    <property type="evidence" value="ECO:0007669"/>
    <property type="project" value="UniProtKB-KW"/>
</dbReference>
<keyword evidence="1" id="KW-0547">Nucleotide-binding</keyword>
<sequence>MQTSFGTTEFRNAASATANVVRLCDGPIDLSWHHCGTTSEFLGEFFALGRAVSDHSANETRHSIGYLVNELLENAVKFRHPGDIVIESSLDAGRFELKVTNLIDRPTAARFQAMLAEVTACDPGDLLIQRIEANAADSTSSGSGLGLLTLMSDYGARLGWTFDEGREHEPVRLETFAVLDLI</sequence>
<proteinExistence type="predicted"/>
<dbReference type="InterPro" id="IPR036890">
    <property type="entry name" value="HATPase_C_sf"/>
</dbReference>
<reference evidence="1 2" key="1">
    <citation type="submission" date="2024-06" db="EMBL/GenBank/DDBJ databases">
        <authorList>
            <person name="Kim D.-U."/>
        </authorList>
    </citation>
    <scope>NUCLEOTIDE SEQUENCE [LARGE SCALE GENOMIC DNA]</scope>
    <source>
        <strain evidence="1 2">KACC15460</strain>
    </source>
</reference>
<evidence type="ECO:0000313" key="1">
    <source>
        <dbReference type="EMBL" id="MET2826733.1"/>
    </source>
</evidence>
<accession>A0ABV2DAD2</accession>
<dbReference type="Proteomes" id="UP001548832">
    <property type="component" value="Unassembled WGS sequence"/>
</dbReference>
<evidence type="ECO:0000313" key="2">
    <source>
        <dbReference type="Proteomes" id="UP001548832"/>
    </source>
</evidence>
<gene>
    <name evidence="1" type="ORF">ABVQ20_07070</name>
</gene>
<keyword evidence="2" id="KW-1185">Reference proteome</keyword>
<comment type="caution">
    <text evidence="1">The sequence shown here is derived from an EMBL/GenBank/DDBJ whole genome shotgun (WGS) entry which is preliminary data.</text>
</comment>
<keyword evidence="1" id="KW-0067">ATP-binding</keyword>
<dbReference type="EMBL" id="JBEWSZ010000001">
    <property type="protein sequence ID" value="MET2826733.1"/>
    <property type="molecule type" value="Genomic_DNA"/>
</dbReference>
<dbReference type="RefSeq" id="WP_354458825.1">
    <property type="nucleotide sequence ID" value="NZ_JBEWSZ010000001.1"/>
</dbReference>
<organism evidence="1 2">
    <name type="scientific">Mesorhizobium shangrilense</name>
    <dbReference type="NCBI Taxonomy" id="460060"/>
    <lineage>
        <taxon>Bacteria</taxon>
        <taxon>Pseudomonadati</taxon>
        <taxon>Pseudomonadota</taxon>
        <taxon>Alphaproteobacteria</taxon>
        <taxon>Hyphomicrobiales</taxon>
        <taxon>Phyllobacteriaceae</taxon>
        <taxon>Mesorhizobium</taxon>
    </lineage>
</organism>
<dbReference type="InterPro" id="IPR058084">
    <property type="entry name" value="Slr1658-like"/>
</dbReference>
<name>A0ABV2DAD2_9HYPH</name>
<dbReference type="Gene3D" id="3.30.565.10">
    <property type="entry name" value="Histidine kinase-like ATPase, C-terminal domain"/>
    <property type="match status" value="1"/>
</dbReference>
<protein>
    <submittedName>
        <fullName evidence="1">ATP-binding protein</fullName>
    </submittedName>
</protein>